<organism evidence="1 2">
    <name type="scientific">Candidatus Portnoybacteria bacterium CG10_big_fil_rev_8_21_14_0_10_40_22</name>
    <dbReference type="NCBI Taxonomy" id="1974814"/>
    <lineage>
        <taxon>Bacteria</taxon>
        <taxon>Candidatus Portnoyibacteriota</taxon>
    </lineage>
</organism>
<comment type="caution">
    <text evidence="1">The sequence shown here is derived from an EMBL/GenBank/DDBJ whole genome shotgun (WGS) entry which is preliminary data.</text>
</comment>
<accession>A0A2M8KG59</accession>
<sequence>MAKDMLGTLVKKIVDLPSETLGVVCDLAEKLASEVGWEWLTELKKFLRKEKCWVGVVKGNFLKLISGGESLVLDAVDGTETLANARDVFAYIDPDLKNWGTDDKGSATEKASVVVYEMCGDATFAQMFGELSSDTKKLCLTQHQIKKFVKKFPNWFCQDGYSTFFLFESNGNFFVASVPSGSSGEFGVGVDRFEYSRVWDAGNRRRVVAP</sequence>
<evidence type="ECO:0000313" key="1">
    <source>
        <dbReference type="EMBL" id="PJE58911.1"/>
    </source>
</evidence>
<reference evidence="2" key="1">
    <citation type="submission" date="2017-09" db="EMBL/GenBank/DDBJ databases">
        <title>Depth-based differentiation of microbial function through sediment-hosted aquifers and enrichment of novel symbionts in the deep terrestrial subsurface.</title>
        <authorList>
            <person name="Probst A.J."/>
            <person name="Ladd B."/>
            <person name="Jarett J.K."/>
            <person name="Geller-Mcgrath D.E."/>
            <person name="Sieber C.M.K."/>
            <person name="Emerson J.B."/>
            <person name="Anantharaman K."/>
            <person name="Thomas B.C."/>
            <person name="Malmstrom R."/>
            <person name="Stieglmeier M."/>
            <person name="Klingl A."/>
            <person name="Woyke T."/>
            <person name="Ryan C.M."/>
            <person name="Banfield J.F."/>
        </authorList>
    </citation>
    <scope>NUCLEOTIDE SEQUENCE [LARGE SCALE GENOMIC DNA]</scope>
</reference>
<protein>
    <submittedName>
        <fullName evidence="1">Uncharacterized protein</fullName>
    </submittedName>
</protein>
<gene>
    <name evidence="1" type="ORF">COU83_01265</name>
</gene>
<dbReference type="EMBL" id="PFDY01000031">
    <property type="protein sequence ID" value="PJE58911.1"/>
    <property type="molecule type" value="Genomic_DNA"/>
</dbReference>
<dbReference type="Proteomes" id="UP000231347">
    <property type="component" value="Unassembled WGS sequence"/>
</dbReference>
<dbReference type="AlphaFoldDB" id="A0A2M8KG59"/>
<proteinExistence type="predicted"/>
<evidence type="ECO:0000313" key="2">
    <source>
        <dbReference type="Proteomes" id="UP000231347"/>
    </source>
</evidence>
<name>A0A2M8KG59_9BACT</name>